<keyword evidence="5 11" id="KW-0408">Iron</keyword>
<evidence type="ECO:0000256" key="3">
    <source>
        <dbReference type="ARBA" id="ARBA00022485"/>
    </source>
</evidence>
<dbReference type="RefSeq" id="WP_263595163.1">
    <property type="nucleotide sequence ID" value="NZ_CP107020.1"/>
</dbReference>
<evidence type="ECO:0000313" key="14">
    <source>
        <dbReference type="Proteomes" id="UP001164305"/>
    </source>
</evidence>
<evidence type="ECO:0000256" key="6">
    <source>
        <dbReference type="ARBA" id="ARBA00023014"/>
    </source>
</evidence>
<feature type="binding site" evidence="11">
    <location>
        <position position="47"/>
    </location>
    <ligand>
        <name>[4Fe-4S] cluster</name>
        <dbReference type="ChEBI" id="CHEBI:49883"/>
    </ligand>
</feature>
<dbReference type="InterPro" id="IPR003482">
    <property type="entry name" value="Whib"/>
</dbReference>
<dbReference type="PROSITE" id="PS51674">
    <property type="entry name" value="4FE4S_WBL"/>
    <property type="match status" value="1"/>
</dbReference>
<accession>A0ABY6G4B3</accession>
<evidence type="ECO:0000256" key="9">
    <source>
        <dbReference type="ARBA" id="ARBA00023157"/>
    </source>
</evidence>
<comment type="cofactor">
    <cofactor evidence="11">
        <name>[4Fe-4S] cluster</name>
        <dbReference type="ChEBI" id="CHEBI:49883"/>
    </cofactor>
    <text evidence="11">Binds 1 [4Fe-4S] cluster per subunit. Following nitrosylation of the [4Fe-4S] cluster binds 1 [4Fe-8(NO)] cluster per subunit.</text>
</comment>
<dbReference type="Pfam" id="PF02467">
    <property type="entry name" value="Whib"/>
    <property type="match status" value="1"/>
</dbReference>
<keyword evidence="4 11" id="KW-0479">Metal-binding</keyword>
<feature type="binding site" evidence="11">
    <location>
        <position position="38"/>
    </location>
    <ligand>
        <name>[4Fe-4S] cluster</name>
        <dbReference type="ChEBI" id="CHEBI:49883"/>
    </ligand>
</feature>
<keyword evidence="6 11" id="KW-0411">Iron-sulfur</keyword>
<comment type="similarity">
    <text evidence="2 11">Belongs to the WhiB family.</text>
</comment>
<name>A0ABY6G4B3_9MICO</name>
<keyword evidence="7 11" id="KW-0805">Transcription regulation</keyword>
<comment type="subcellular location">
    <subcellularLocation>
        <location evidence="1 11">Cytoplasm</location>
    </subcellularLocation>
</comment>
<dbReference type="Proteomes" id="UP001164305">
    <property type="component" value="Chromosome"/>
</dbReference>
<evidence type="ECO:0000256" key="4">
    <source>
        <dbReference type="ARBA" id="ARBA00022723"/>
    </source>
</evidence>
<evidence type="ECO:0000256" key="10">
    <source>
        <dbReference type="ARBA" id="ARBA00023163"/>
    </source>
</evidence>
<gene>
    <name evidence="11" type="primary">whiB</name>
    <name evidence="13" type="ORF">BRM3_05955</name>
</gene>
<evidence type="ECO:0000259" key="12">
    <source>
        <dbReference type="PROSITE" id="PS51674"/>
    </source>
</evidence>
<evidence type="ECO:0000256" key="5">
    <source>
        <dbReference type="ARBA" id="ARBA00023004"/>
    </source>
</evidence>
<dbReference type="InterPro" id="IPR034768">
    <property type="entry name" value="4FE4S_WBL"/>
</dbReference>
<evidence type="ECO:0000256" key="8">
    <source>
        <dbReference type="ARBA" id="ARBA00023125"/>
    </source>
</evidence>
<keyword evidence="8 11" id="KW-0238">DNA-binding</keyword>
<reference evidence="13" key="1">
    <citation type="submission" date="2022-10" db="EMBL/GenBank/DDBJ databases">
        <title>Whole-Genome Sequencing of Brachybacterium huguangmaarense BRM-3, Isolated from Betula schmidtii.</title>
        <authorList>
            <person name="Haam D."/>
        </authorList>
    </citation>
    <scope>NUCLEOTIDE SEQUENCE</scope>
    <source>
        <strain evidence="13">BRM-3</strain>
    </source>
</reference>
<dbReference type="EMBL" id="CP107020">
    <property type="protein sequence ID" value="UYG17957.1"/>
    <property type="molecule type" value="Genomic_DNA"/>
</dbReference>
<comment type="PTM">
    <text evidence="11">The Fe-S cluster can be nitrosylated by nitric oxide (NO).</text>
</comment>
<sequence>MTTERSDSSWAAQGQCRDLDPDGFFVQGADQRQVKTLCAACPVRIECLADALDNRIEFGVWGGMTERERRRVLREHPHVQDWYALLDRARTRTQGAAGETVPR</sequence>
<protein>
    <recommendedName>
        <fullName evidence="11">Transcriptional regulator WhiB</fullName>
    </recommendedName>
</protein>
<dbReference type="PANTHER" id="PTHR38839">
    <property type="entry name" value="TRANSCRIPTIONAL REGULATOR WHID-RELATED"/>
    <property type="match status" value="1"/>
</dbReference>
<evidence type="ECO:0000256" key="1">
    <source>
        <dbReference type="ARBA" id="ARBA00004496"/>
    </source>
</evidence>
<keyword evidence="3 11" id="KW-0004">4Fe-4S</keyword>
<evidence type="ECO:0000256" key="2">
    <source>
        <dbReference type="ARBA" id="ARBA00006597"/>
    </source>
</evidence>
<dbReference type="PANTHER" id="PTHR38839:SF7">
    <property type="entry name" value="TRANSCRIPTIONAL REGULATOR WHIB4"/>
    <property type="match status" value="1"/>
</dbReference>
<evidence type="ECO:0000313" key="13">
    <source>
        <dbReference type="EMBL" id="UYG17957.1"/>
    </source>
</evidence>
<comment type="PTM">
    <text evidence="11">Upon Fe-S cluster removal intramolecular disulfide bonds are formed.</text>
</comment>
<keyword evidence="14" id="KW-1185">Reference proteome</keyword>
<feature type="binding site" evidence="11">
    <location>
        <position position="41"/>
    </location>
    <ligand>
        <name>[4Fe-4S] cluster</name>
        <dbReference type="ChEBI" id="CHEBI:49883"/>
    </ligand>
</feature>
<feature type="domain" description="4Fe-4S Wbl-type" evidence="12">
    <location>
        <begin position="15"/>
        <end position="71"/>
    </location>
</feature>
<keyword evidence="9 11" id="KW-1015">Disulfide bond</keyword>
<comment type="function">
    <text evidence="11">Acts as a transcriptional regulator. Probably redox-responsive. The apo- but not holo-form probably binds DNA.</text>
</comment>
<dbReference type="HAMAP" id="MF_01479">
    <property type="entry name" value="WhiB"/>
    <property type="match status" value="1"/>
</dbReference>
<evidence type="ECO:0000256" key="11">
    <source>
        <dbReference type="HAMAP-Rule" id="MF_01479"/>
    </source>
</evidence>
<feature type="binding site" evidence="11">
    <location>
        <position position="16"/>
    </location>
    <ligand>
        <name>[4Fe-4S] cluster</name>
        <dbReference type="ChEBI" id="CHEBI:49883"/>
    </ligand>
</feature>
<keyword evidence="10 11" id="KW-0804">Transcription</keyword>
<keyword evidence="11" id="KW-0963">Cytoplasm</keyword>
<proteinExistence type="inferred from homology"/>
<evidence type="ECO:0000256" key="7">
    <source>
        <dbReference type="ARBA" id="ARBA00023015"/>
    </source>
</evidence>
<organism evidence="13 14">
    <name type="scientific">Brachybacterium huguangmaarense</name>
    <dbReference type="NCBI Taxonomy" id="1652028"/>
    <lineage>
        <taxon>Bacteria</taxon>
        <taxon>Bacillati</taxon>
        <taxon>Actinomycetota</taxon>
        <taxon>Actinomycetes</taxon>
        <taxon>Micrococcales</taxon>
        <taxon>Dermabacteraceae</taxon>
        <taxon>Brachybacterium</taxon>
    </lineage>
</organism>